<dbReference type="KEGG" id="dsf:UWK_00425"/>
<name>M1NB40_DESSD</name>
<dbReference type="Proteomes" id="UP000011721">
    <property type="component" value="Chromosome"/>
</dbReference>
<protein>
    <submittedName>
        <fullName evidence="4">Uncharacterized protein, 4-oxalocrotonate tautomerase</fullName>
    </submittedName>
</protein>
<dbReference type="SUPFAM" id="SSF55331">
    <property type="entry name" value="Tautomerase/MIF"/>
    <property type="match status" value="1"/>
</dbReference>
<evidence type="ECO:0000256" key="2">
    <source>
        <dbReference type="ARBA" id="ARBA00023235"/>
    </source>
</evidence>
<dbReference type="InterPro" id="IPR004370">
    <property type="entry name" value="4-OT-like_dom"/>
</dbReference>
<evidence type="ECO:0000256" key="1">
    <source>
        <dbReference type="ARBA" id="ARBA00006723"/>
    </source>
</evidence>
<dbReference type="PANTHER" id="PTHR35530">
    <property type="entry name" value="TAUTOMERASE-RELATED"/>
    <property type="match status" value="1"/>
</dbReference>
<reference evidence="5" key="1">
    <citation type="journal article" date="2013" name="Stand. Genomic Sci.">
        <title>Complete genome sequence of Desulfocapsa sulfexigens, a marine deltaproteobacterium specialized in disproportionating inorganic sulfur compounds.</title>
        <authorList>
            <person name="Finster K.W."/>
            <person name="Kjeldsen K.U."/>
            <person name="Kube M."/>
            <person name="Reinhardt R."/>
            <person name="Mussmann M."/>
            <person name="Amann R."/>
            <person name="Schreiber L."/>
        </authorList>
    </citation>
    <scope>NUCLEOTIDE SEQUENCE [LARGE SCALE GENOMIC DNA]</scope>
    <source>
        <strain evidence="5">DSM 10523 / SB164P1</strain>
    </source>
</reference>
<dbReference type="InterPro" id="IPR014347">
    <property type="entry name" value="Tautomerase/MIF_sf"/>
</dbReference>
<evidence type="ECO:0000259" key="3">
    <source>
        <dbReference type="Pfam" id="PF01361"/>
    </source>
</evidence>
<dbReference type="PANTHER" id="PTHR35530:SF1">
    <property type="entry name" value="2-HYDROXYMUCONATE TAUTOMERASE"/>
    <property type="match status" value="1"/>
</dbReference>
<dbReference type="GO" id="GO:0016853">
    <property type="term" value="F:isomerase activity"/>
    <property type="evidence" value="ECO:0007669"/>
    <property type="project" value="UniProtKB-KW"/>
</dbReference>
<proteinExistence type="inferred from homology"/>
<dbReference type="RefSeq" id="WP_015402707.1">
    <property type="nucleotide sequence ID" value="NC_020304.1"/>
</dbReference>
<feature type="domain" description="4-oxalocrotonate tautomerase-like" evidence="3">
    <location>
        <begin position="2"/>
        <end position="58"/>
    </location>
</feature>
<dbReference type="EMBL" id="CP003985">
    <property type="protein sequence ID" value="AGF77009.1"/>
    <property type="molecule type" value="Genomic_DNA"/>
</dbReference>
<gene>
    <name evidence="4" type="ordered locus">UWK_00425</name>
</gene>
<organism evidence="4 5">
    <name type="scientific">Desulfocapsa sulfexigens (strain DSM 10523 / SB164P1)</name>
    <dbReference type="NCBI Taxonomy" id="1167006"/>
    <lineage>
        <taxon>Bacteria</taxon>
        <taxon>Pseudomonadati</taxon>
        <taxon>Thermodesulfobacteriota</taxon>
        <taxon>Desulfobulbia</taxon>
        <taxon>Desulfobulbales</taxon>
        <taxon>Desulfocapsaceae</taxon>
        <taxon>Desulfocapsa</taxon>
    </lineage>
</organism>
<keyword evidence="2" id="KW-0413">Isomerase</keyword>
<sequence length="62" mass="6697">MPYVNIRVAGTLSKDQKSNICKGVTEVIAREAGKPPEAILIFIDEVPHENIAKAGNLLTPPK</sequence>
<dbReference type="PATRIC" id="fig|1167006.5.peg.488"/>
<dbReference type="eggNOG" id="COG1942">
    <property type="taxonomic scope" value="Bacteria"/>
</dbReference>
<dbReference type="STRING" id="1167006.UWK_00425"/>
<dbReference type="HOGENOM" id="CLU_148073_1_1_7"/>
<evidence type="ECO:0000313" key="4">
    <source>
        <dbReference type="EMBL" id="AGF77009.1"/>
    </source>
</evidence>
<keyword evidence="5" id="KW-1185">Reference proteome</keyword>
<dbReference type="AlphaFoldDB" id="M1NB40"/>
<dbReference type="Gene3D" id="3.30.429.10">
    <property type="entry name" value="Macrophage Migration Inhibitory Factor"/>
    <property type="match status" value="1"/>
</dbReference>
<dbReference type="Pfam" id="PF01361">
    <property type="entry name" value="Tautomerase"/>
    <property type="match status" value="1"/>
</dbReference>
<dbReference type="OrthoDB" id="9799841at2"/>
<accession>M1NB40</accession>
<comment type="similarity">
    <text evidence="1">Belongs to the 4-oxalocrotonate tautomerase family.</text>
</comment>
<evidence type="ECO:0000313" key="5">
    <source>
        <dbReference type="Proteomes" id="UP000011721"/>
    </source>
</evidence>